<evidence type="ECO:0000313" key="1">
    <source>
        <dbReference type="EMBL" id="WWQ65775.1"/>
    </source>
</evidence>
<dbReference type="Proteomes" id="UP001432251">
    <property type="component" value="Chromosome"/>
</dbReference>
<keyword evidence="2" id="KW-1185">Reference proteome</keyword>
<dbReference type="EMBL" id="CP146022">
    <property type="protein sequence ID" value="WWQ65775.1"/>
    <property type="molecule type" value="Genomic_DNA"/>
</dbReference>
<gene>
    <name evidence="1" type="ORF">V2W30_22275</name>
</gene>
<reference evidence="1" key="1">
    <citation type="journal article" date="2025" name="Int. J. Syst. Evol. Microbiol.">
        <title>Streptomyces citrinus sp. nov., with yellow diffusible pigment.</title>
        <authorList>
            <person name="He Y."/>
            <person name="Yang E."/>
            <person name="Xu J."/>
            <person name="Sun Y."/>
            <person name="Sun L."/>
        </authorList>
    </citation>
    <scope>NUCLEOTIDE SEQUENCE</scope>
    <source>
        <strain evidence="1">Q6</strain>
    </source>
</reference>
<protein>
    <submittedName>
        <fullName evidence="1">Uncharacterized protein</fullName>
    </submittedName>
</protein>
<evidence type="ECO:0000313" key="2">
    <source>
        <dbReference type="Proteomes" id="UP001432251"/>
    </source>
</evidence>
<accession>A0ACD5AFF3</accession>
<name>A0ACD5AFF3_9ACTN</name>
<organism evidence="1 2">
    <name type="scientific">Streptomyces citrinus</name>
    <dbReference type="NCBI Taxonomy" id="3118173"/>
    <lineage>
        <taxon>Bacteria</taxon>
        <taxon>Bacillati</taxon>
        <taxon>Actinomycetota</taxon>
        <taxon>Actinomycetes</taxon>
        <taxon>Kitasatosporales</taxon>
        <taxon>Streptomycetaceae</taxon>
        <taxon>Streptomyces</taxon>
    </lineage>
</organism>
<proteinExistence type="predicted"/>
<sequence length="180" mass="17482">MRAAARPAAVAVAALTVLAVAGPAHAENEPGWPDKPSLSITPDPAVPGSTVVVSVAGGCTATSATATSTAFSESVRLSTGSAGTYTGTATVSESATGTHSVSVSCEGGSTSTHRIKVGHGGSGDHGWTENPTVDKGVKAGIGGDDGISATDTAQLVLGGLLMAGAVGGALYVVRRRAADR</sequence>